<protein>
    <recommendedName>
        <fullName evidence="1">TET-Associated Glycosyltransferase domain-containing protein</fullName>
    </recommendedName>
</protein>
<evidence type="ECO:0000259" key="1">
    <source>
        <dbReference type="Pfam" id="PF20691"/>
    </source>
</evidence>
<keyword evidence="3" id="KW-1185">Reference proteome</keyword>
<organism evidence="2 3">
    <name type="scientific">Emticicia aquatilis</name>
    <dbReference type="NCBI Taxonomy" id="1537369"/>
    <lineage>
        <taxon>Bacteria</taxon>
        <taxon>Pseudomonadati</taxon>
        <taxon>Bacteroidota</taxon>
        <taxon>Cytophagia</taxon>
        <taxon>Cytophagales</taxon>
        <taxon>Leadbetterellaceae</taxon>
        <taxon>Emticicia</taxon>
    </lineage>
</organism>
<reference evidence="2" key="2">
    <citation type="submission" date="2020-09" db="EMBL/GenBank/DDBJ databases">
        <authorList>
            <person name="Sun Q."/>
            <person name="Zhou Y."/>
        </authorList>
    </citation>
    <scope>NUCLEOTIDE SEQUENCE</scope>
    <source>
        <strain evidence="2">CGMCC 1.15958</strain>
    </source>
</reference>
<dbReference type="InterPro" id="IPR049100">
    <property type="entry name" value="TAGT"/>
</dbReference>
<gene>
    <name evidence="2" type="ORF">GCM10011514_06410</name>
</gene>
<proteinExistence type="predicted"/>
<evidence type="ECO:0000313" key="3">
    <source>
        <dbReference type="Proteomes" id="UP000609064"/>
    </source>
</evidence>
<dbReference type="RefSeq" id="WP_188764570.1">
    <property type="nucleotide sequence ID" value="NZ_BMKK01000001.1"/>
</dbReference>
<dbReference type="EMBL" id="BMKK01000001">
    <property type="protein sequence ID" value="GGD45085.1"/>
    <property type="molecule type" value="Genomic_DNA"/>
</dbReference>
<reference evidence="2" key="1">
    <citation type="journal article" date="2014" name="Int. J. Syst. Evol. Microbiol.">
        <title>Complete genome sequence of Corynebacterium casei LMG S-19264T (=DSM 44701T), isolated from a smear-ripened cheese.</title>
        <authorList>
            <consortium name="US DOE Joint Genome Institute (JGI-PGF)"/>
            <person name="Walter F."/>
            <person name="Albersmeier A."/>
            <person name="Kalinowski J."/>
            <person name="Ruckert C."/>
        </authorList>
    </citation>
    <scope>NUCLEOTIDE SEQUENCE</scope>
    <source>
        <strain evidence="2">CGMCC 1.15958</strain>
    </source>
</reference>
<dbReference type="AlphaFoldDB" id="A0A916YHJ4"/>
<evidence type="ECO:0000313" key="2">
    <source>
        <dbReference type="EMBL" id="GGD45085.1"/>
    </source>
</evidence>
<name>A0A916YHJ4_9BACT</name>
<dbReference type="Pfam" id="PF20691">
    <property type="entry name" value="TAGT"/>
    <property type="match status" value="1"/>
</dbReference>
<feature type="domain" description="TET-Associated Glycosyltransferase" evidence="1">
    <location>
        <begin position="6"/>
        <end position="191"/>
    </location>
</feature>
<dbReference type="Proteomes" id="UP000609064">
    <property type="component" value="Unassembled WGS sequence"/>
</dbReference>
<accession>A0A916YHJ4</accession>
<comment type="caution">
    <text evidence="2">The sequence shown here is derived from an EMBL/GenBank/DDBJ whole genome shotgun (WGS) entry which is preliminary data.</text>
</comment>
<sequence>MEQTPIKVLIASHKRAAKITTHKKVSNSIICIPESQLGEYREHCGHNYEIVTHPDSVVGLSWKRQWMMEYFGDAFHLDDDLMFMKRIYTEPNEPDKLAPDEIFEVIQSTARAARQSGAYIFGFNTSGKPFTYSSLAPVQISGYINTCAFGLFVGSKLFFRPEQRYQEDYWLSGLNAYHNRKIWRDNRFYFHFGETWTGAGGLAEFRNLETLEKTLKELQKFFGEDVICVRKMGTKNHPYQMNFKVPF</sequence>